<gene>
    <name evidence="2" type="ORF">RRG08_002206</name>
</gene>
<name>A0AAE0ZAX4_9GAST</name>
<dbReference type="AlphaFoldDB" id="A0AAE0ZAX4"/>
<sequence length="95" mass="10860">MVKYTNRLADGQLKCSLEDAREPPWTSVKRRRREPLSHATLFPSLNRDPRMPERNVSSHFHGEIPCVGIFRSGVSSHPRDFKGRREGVMSDQSGL</sequence>
<proteinExistence type="predicted"/>
<feature type="compositionally biased region" description="Basic and acidic residues" evidence="1">
    <location>
        <begin position="77"/>
        <end position="88"/>
    </location>
</feature>
<feature type="region of interest" description="Disordered" evidence="1">
    <location>
        <begin position="75"/>
        <end position="95"/>
    </location>
</feature>
<comment type="caution">
    <text evidence="2">The sequence shown here is derived from an EMBL/GenBank/DDBJ whole genome shotgun (WGS) entry which is preliminary data.</text>
</comment>
<accession>A0AAE0ZAX4</accession>
<evidence type="ECO:0000313" key="3">
    <source>
        <dbReference type="Proteomes" id="UP001283361"/>
    </source>
</evidence>
<dbReference type="EMBL" id="JAWDGP010004263">
    <property type="protein sequence ID" value="KAK3765963.1"/>
    <property type="molecule type" value="Genomic_DNA"/>
</dbReference>
<reference evidence="2" key="1">
    <citation type="journal article" date="2023" name="G3 (Bethesda)">
        <title>A reference genome for the long-term kleptoplast-retaining sea slug Elysia crispata morphotype clarki.</title>
        <authorList>
            <person name="Eastman K.E."/>
            <person name="Pendleton A.L."/>
            <person name="Shaikh M.A."/>
            <person name="Suttiyut T."/>
            <person name="Ogas R."/>
            <person name="Tomko P."/>
            <person name="Gavelis G."/>
            <person name="Widhalm J.R."/>
            <person name="Wisecaver J.H."/>
        </authorList>
    </citation>
    <scope>NUCLEOTIDE SEQUENCE</scope>
    <source>
        <strain evidence="2">ECLA1</strain>
    </source>
</reference>
<keyword evidence="3" id="KW-1185">Reference proteome</keyword>
<protein>
    <submittedName>
        <fullName evidence="2">Uncharacterized protein</fullName>
    </submittedName>
</protein>
<evidence type="ECO:0000256" key="1">
    <source>
        <dbReference type="SAM" id="MobiDB-lite"/>
    </source>
</evidence>
<organism evidence="2 3">
    <name type="scientific">Elysia crispata</name>
    <name type="common">lettuce slug</name>
    <dbReference type="NCBI Taxonomy" id="231223"/>
    <lineage>
        <taxon>Eukaryota</taxon>
        <taxon>Metazoa</taxon>
        <taxon>Spiralia</taxon>
        <taxon>Lophotrochozoa</taxon>
        <taxon>Mollusca</taxon>
        <taxon>Gastropoda</taxon>
        <taxon>Heterobranchia</taxon>
        <taxon>Euthyneura</taxon>
        <taxon>Panpulmonata</taxon>
        <taxon>Sacoglossa</taxon>
        <taxon>Placobranchoidea</taxon>
        <taxon>Plakobranchidae</taxon>
        <taxon>Elysia</taxon>
    </lineage>
</organism>
<dbReference type="Proteomes" id="UP001283361">
    <property type="component" value="Unassembled WGS sequence"/>
</dbReference>
<evidence type="ECO:0000313" key="2">
    <source>
        <dbReference type="EMBL" id="KAK3765963.1"/>
    </source>
</evidence>